<dbReference type="AlphaFoldDB" id="A0A843XNI5"/>
<dbReference type="Proteomes" id="UP000652761">
    <property type="component" value="Unassembled WGS sequence"/>
</dbReference>
<evidence type="ECO:0000256" key="1">
    <source>
        <dbReference type="SAM" id="MobiDB-lite"/>
    </source>
</evidence>
<name>A0A843XNI5_COLES</name>
<organism evidence="2 3">
    <name type="scientific">Colocasia esculenta</name>
    <name type="common">Wild taro</name>
    <name type="synonym">Arum esculentum</name>
    <dbReference type="NCBI Taxonomy" id="4460"/>
    <lineage>
        <taxon>Eukaryota</taxon>
        <taxon>Viridiplantae</taxon>
        <taxon>Streptophyta</taxon>
        <taxon>Embryophyta</taxon>
        <taxon>Tracheophyta</taxon>
        <taxon>Spermatophyta</taxon>
        <taxon>Magnoliopsida</taxon>
        <taxon>Liliopsida</taxon>
        <taxon>Araceae</taxon>
        <taxon>Aroideae</taxon>
        <taxon>Colocasieae</taxon>
        <taxon>Colocasia</taxon>
    </lineage>
</organism>
<evidence type="ECO:0000313" key="3">
    <source>
        <dbReference type="Proteomes" id="UP000652761"/>
    </source>
</evidence>
<feature type="compositionally biased region" description="Polar residues" evidence="1">
    <location>
        <begin position="33"/>
        <end position="44"/>
    </location>
</feature>
<gene>
    <name evidence="2" type="ORF">Taro_054373</name>
</gene>
<proteinExistence type="predicted"/>
<feature type="region of interest" description="Disordered" evidence="1">
    <location>
        <begin position="33"/>
        <end position="69"/>
    </location>
</feature>
<comment type="caution">
    <text evidence="2">The sequence shown here is derived from an EMBL/GenBank/DDBJ whole genome shotgun (WGS) entry which is preliminary data.</text>
</comment>
<evidence type="ECO:0000313" key="2">
    <source>
        <dbReference type="EMBL" id="MQM21334.1"/>
    </source>
</evidence>
<protein>
    <submittedName>
        <fullName evidence="2">Uncharacterized protein</fullName>
    </submittedName>
</protein>
<accession>A0A843XNI5</accession>
<sequence>MWTPRWVNVNEACRQPVVGGHRCCRVHGIRGQSTNGQTRFNGPNNLARDGPNLASTPVTSEAHPYPHRLRPVRGRRTQIKYIIGLTGLAEAFCHSWYQSKKFEMADRRDWGGGGDDPEESTQRMKERIWESLTDIRARMDQQAPVPLVAVPPGDGETVPIALIPPGVEVLFTAPVPPPPPVLLAEEPVMQGHIKADVLAPSLSECERLSPADWTKLYPLSAQQLGDLNASQASSNQPPLSPGEFLDANSLHLIRDSYLTWVERYKERQALPVIRRFASLLSSGYYLPITPQN</sequence>
<keyword evidence="3" id="KW-1185">Reference proteome</keyword>
<dbReference type="EMBL" id="NMUH01010877">
    <property type="protein sequence ID" value="MQM21334.1"/>
    <property type="molecule type" value="Genomic_DNA"/>
</dbReference>
<reference evidence="2" key="1">
    <citation type="submission" date="2017-07" db="EMBL/GenBank/DDBJ databases">
        <title>Taro Niue Genome Assembly and Annotation.</title>
        <authorList>
            <person name="Atibalentja N."/>
            <person name="Keating K."/>
            <person name="Fields C.J."/>
        </authorList>
    </citation>
    <scope>NUCLEOTIDE SEQUENCE</scope>
    <source>
        <strain evidence="2">Niue_2</strain>
        <tissue evidence="2">Leaf</tissue>
    </source>
</reference>